<feature type="transmembrane region" description="Helical" evidence="1">
    <location>
        <begin position="106"/>
        <end position="124"/>
    </location>
</feature>
<keyword evidence="1" id="KW-0472">Membrane</keyword>
<dbReference type="KEGG" id="cfer:D4Z93_12320"/>
<name>A0A386H6M1_9CLOT</name>
<feature type="transmembrane region" description="Helical" evidence="1">
    <location>
        <begin position="12"/>
        <end position="29"/>
    </location>
</feature>
<feature type="transmembrane region" description="Helical" evidence="1">
    <location>
        <begin position="136"/>
        <end position="163"/>
    </location>
</feature>
<keyword evidence="3" id="KW-1185">Reference proteome</keyword>
<sequence length="172" mass="19777">MNSIKNKSSYIAKGGLFTAVGVILVYLSTIFPVNRLFLLMIASCIIPMCVIDLGLKNALTIYLSTSLLSLLIGGIRATTIFYVVFFGSYGIIKYYIEKISKLYVEIILKLIFFNICLAFMYFTFKLFIANLINLNLSIYIVLIVVQFAFLIYDYAVTLFINYINNRFYKKKY</sequence>
<feature type="transmembrane region" description="Helical" evidence="1">
    <location>
        <begin position="61"/>
        <end position="85"/>
    </location>
</feature>
<dbReference type="RefSeq" id="WP_119973932.1">
    <property type="nucleotide sequence ID" value="NZ_CP032416.1"/>
</dbReference>
<evidence type="ECO:0008006" key="4">
    <source>
        <dbReference type="Google" id="ProtNLM"/>
    </source>
</evidence>
<evidence type="ECO:0000313" key="3">
    <source>
        <dbReference type="Proteomes" id="UP000266301"/>
    </source>
</evidence>
<gene>
    <name evidence="2" type="ORF">D4Z93_12320</name>
</gene>
<reference evidence="2 3" key="1">
    <citation type="journal article" date="2019" name="Int. J. Syst. Evol. Microbiol.">
        <title>Clostridium fermenticellae sp. nov., isolated from the mud in a fermentation cellar for the production of the Chinese liquor, baijiu.</title>
        <authorList>
            <person name="Xu P.X."/>
            <person name="Chai L.J."/>
            <person name="Qiu T."/>
            <person name="Zhang X.J."/>
            <person name="Lu Z.M."/>
            <person name="Xiao C."/>
            <person name="Wang S.T."/>
            <person name="Shen C.H."/>
            <person name="Shi J.S."/>
            <person name="Xu Z.H."/>
        </authorList>
    </citation>
    <scope>NUCLEOTIDE SEQUENCE [LARGE SCALE GENOMIC DNA]</scope>
    <source>
        <strain evidence="2 3">JN500901</strain>
    </source>
</reference>
<dbReference type="AlphaFoldDB" id="A0A386H6M1"/>
<proteinExistence type="predicted"/>
<dbReference type="Proteomes" id="UP000266301">
    <property type="component" value="Chromosome"/>
</dbReference>
<dbReference type="OrthoDB" id="1708005at2"/>
<accession>A0A386H6M1</accession>
<keyword evidence="1" id="KW-0812">Transmembrane</keyword>
<keyword evidence="1" id="KW-1133">Transmembrane helix</keyword>
<feature type="transmembrane region" description="Helical" evidence="1">
    <location>
        <begin position="36"/>
        <end position="55"/>
    </location>
</feature>
<organism evidence="2 3">
    <name type="scientific">Clostridium fermenticellae</name>
    <dbReference type="NCBI Taxonomy" id="2068654"/>
    <lineage>
        <taxon>Bacteria</taxon>
        <taxon>Bacillati</taxon>
        <taxon>Bacillota</taxon>
        <taxon>Clostridia</taxon>
        <taxon>Eubacteriales</taxon>
        <taxon>Clostridiaceae</taxon>
        <taxon>Clostridium</taxon>
    </lineage>
</organism>
<dbReference type="EMBL" id="CP032416">
    <property type="protein sequence ID" value="AYD41254.1"/>
    <property type="molecule type" value="Genomic_DNA"/>
</dbReference>
<protein>
    <recommendedName>
        <fullName evidence="4">DUF2232 domain-containing protein</fullName>
    </recommendedName>
</protein>
<evidence type="ECO:0000256" key="1">
    <source>
        <dbReference type="SAM" id="Phobius"/>
    </source>
</evidence>
<evidence type="ECO:0000313" key="2">
    <source>
        <dbReference type="EMBL" id="AYD41254.1"/>
    </source>
</evidence>